<dbReference type="Proteomes" id="UP000216984">
    <property type="component" value="Unassembled WGS sequence"/>
</dbReference>
<evidence type="ECO:0008006" key="7">
    <source>
        <dbReference type="Google" id="ProtNLM"/>
    </source>
</evidence>
<comment type="caution">
    <text evidence="5">The sequence shown here is derived from an EMBL/GenBank/DDBJ whole genome shotgun (WGS) entry which is preliminary data.</text>
</comment>
<name>A0A7Z1INF0_9GAMM</name>
<protein>
    <recommendedName>
        <fullName evidence="7">DUF4105 domain-containing protein</fullName>
    </recommendedName>
</protein>
<dbReference type="AlphaFoldDB" id="A0A7Z1INF0"/>
<accession>A0A7Z1INF0</accession>
<dbReference type="InterPro" id="IPR057162">
    <property type="entry name" value="DUF7840"/>
</dbReference>
<dbReference type="InterPro" id="IPR057165">
    <property type="entry name" value="DUF7843"/>
</dbReference>
<dbReference type="InterPro" id="IPR025178">
    <property type="entry name" value="Lnb_N"/>
</dbReference>
<sequence length="621" mass="69691">MGYPLRTGQAALWLACSLATPATFAAIPDNLHEHPVWLTLGHYHQDALGSGFTSQADDPAFFLSENGKTSPEAELQATLEAIRQPGGGDDHARCRFPARDAWLREQLDLPNTPVDCPAYDEWAETLNTEKVTLVFAASYLNSPSSMFGHTFLRLDPPQDDEETDLLLANTISYAADAAEHDSELLFAYRGIFGGYPGITAIQPYYEMIRLYNDIEHRDLWEYTLNLTQPEVDTLLAHTWEIQDKNFDYYFFDENCAYRLLALIDAARPGTDLLDEVSTHAIPSDTVRWVRDAGLVESIHYRPSAATSVAHSLDSLPPEHRTIAAAVANGYVDVNGPEVRELEKNDRAQLLDATYDYVRYQSEAEGWPREHAAPLSHQLLVSRSQIDGAEELPKVPEPDIRDDQGHDTFRLRLGSGQMAHSEFTQLTLRPAYHDVLDPPAGYRTGAQLQFLRLDARLYHDNDELQVEQITGVEIRSLSPRNPFFSPISWQVGFGGRRTDTGDNRVLTPYLEGGAGGSWGLGQNTQAFAIATADVEIDDDLRRGHDFAPGADLGLLHQNNRFSLLAGAKTKAWIISSQHRQDQLYAEGNWHIGREFSVFAKFTREDHFDRYQSTWQAGLHAYF</sequence>
<keyword evidence="1" id="KW-0732">Signal</keyword>
<feature type="domain" description="DUF7843" evidence="4">
    <location>
        <begin position="30"/>
        <end position="106"/>
    </location>
</feature>
<dbReference type="Pfam" id="PF25222">
    <property type="entry name" value="DUF7840"/>
    <property type="match status" value="1"/>
</dbReference>
<dbReference type="EMBL" id="NEFY01000001">
    <property type="protein sequence ID" value="OZC37496.1"/>
    <property type="molecule type" value="Genomic_DNA"/>
</dbReference>
<evidence type="ECO:0000259" key="3">
    <source>
        <dbReference type="Pfam" id="PF25222"/>
    </source>
</evidence>
<feature type="chain" id="PRO_5031241341" description="DUF4105 domain-containing protein" evidence="1">
    <location>
        <begin position="26"/>
        <end position="621"/>
    </location>
</feature>
<keyword evidence="6" id="KW-1185">Reference proteome</keyword>
<proteinExistence type="predicted"/>
<dbReference type="Pfam" id="PF13387">
    <property type="entry name" value="Lnb_N"/>
    <property type="match status" value="1"/>
</dbReference>
<evidence type="ECO:0000313" key="5">
    <source>
        <dbReference type="EMBL" id="OZC37496.1"/>
    </source>
</evidence>
<evidence type="ECO:0000256" key="1">
    <source>
        <dbReference type="SAM" id="SignalP"/>
    </source>
</evidence>
<evidence type="ECO:0000313" key="6">
    <source>
        <dbReference type="Proteomes" id="UP000216984"/>
    </source>
</evidence>
<feature type="domain" description="DUF7840" evidence="3">
    <location>
        <begin position="399"/>
        <end position="620"/>
    </location>
</feature>
<dbReference type="Pfam" id="PF25225">
    <property type="entry name" value="DUF7843"/>
    <property type="match status" value="1"/>
</dbReference>
<evidence type="ECO:0000259" key="2">
    <source>
        <dbReference type="Pfam" id="PF13387"/>
    </source>
</evidence>
<gene>
    <name evidence="5" type="ORF">B9Q17_13195</name>
</gene>
<reference evidence="5 6" key="1">
    <citation type="submission" date="2017-06" db="EMBL/GenBank/DDBJ databases">
        <title>Draft genome sequence of the halophilic bacterium Marinobacter vinifirmus FB1.</title>
        <authorList>
            <person name="Stepanov V.G."/>
            <person name="Roberts D.J."/>
            <person name="Fox G.E."/>
        </authorList>
    </citation>
    <scope>NUCLEOTIDE SEQUENCE [LARGE SCALE GENOMIC DNA]</scope>
    <source>
        <strain evidence="5 6">FB1</strain>
    </source>
</reference>
<dbReference type="RefSeq" id="WP_094623625.1">
    <property type="nucleotide sequence ID" value="NZ_NEFY01000001.1"/>
</dbReference>
<evidence type="ECO:0000259" key="4">
    <source>
        <dbReference type="Pfam" id="PF25225"/>
    </source>
</evidence>
<feature type="signal peptide" evidence="1">
    <location>
        <begin position="1"/>
        <end position="25"/>
    </location>
</feature>
<feature type="domain" description="Lnb N-terminal periplasmic" evidence="2">
    <location>
        <begin position="119"/>
        <end position="289"/>
    </location>
</feature>
<organism evidence="5 6">
    <name type="scientific">Marinobacter vinifirmus</name>
    <dbReference type="NCBI Taxonomy" id="355591"/>
    <lineage>
        <taxon>Bacteria</taxon>
        <taxon>Pseudomonadati</taxon>
        <taxon>Pseudomonadota</taxon>
        <taxon>Gammaproteobacteria</taxon>
        <taxon>Pseudomonadales</taxon>
        <taxon>Marinobacteraceae</taxon>
        <taxon>Marinobacter</taxon>
    </lineage>
</organism>